<comment type="subcellular location">
    <subcellularLocation>
        <location evidence="1">Virion</location>
    </subcellularLocation>
</comment>
<keyword evidence="2" id="KW-0167">Capsid protein</keyword>
<evidence type="ECO:0000256" key="2">
    <source>
        <dbReference type="ARBA" id="ARBA00022561"/>
    </source>
</evidence>
<evidence type="ECO:0000313" key="6">
    <source>
        <dbReference type="EMBL" id="AVM87604.1"/>
    </source>
</evidence>
<proteinExistence type="predicted"/>
<keyword evidence="3" id="KW-0946">Virion</keyword>
<dbReference type="InterPro" id="IPR029053">
    <property type="entry name" value="Viral_coat"/>
</dbReference>
<dbReference type="Pfam" id="PF03115">
    <property type="entry name" value="Astro_capsid_N"/>
    <property type="match status" value="1"/>
</dbReference>
<evidence type="ECO:0000256" key="1">
    <source>
        <dbReference type="ARBA" id="ARBA00004328"/>
    </source>
</evidence>
<dbReference type="EMBL" id="MG599888">
    <property type="protein sequence ID" value="AVM87604.1"/>
    <property type="molecule type" value="Genomic_RNA"/>
</dbReference>
<name>A0A2P1GNT1_9VIRU</name>
<feature type="region of interest" description="Disordered" evidence="4">
    <location>
        <begin position="385"/>
        <end position="410"/>
    </location>
</feature>
<dbReference type="GO" id="GO:0019028">
    <property type="term" value="C:viral capsid"/>
    <property type="evidence" value="ECO:0007669"/>
    <property type="project" value="UniProtKB-KW"/>
</dbReference>
<feature type="compositionally biased region" description="Polar residues" evidence="4">
    <location>
        <begin position="385"/>
        <end position="407"/>
    </location>
</feature>
<protein>
    <submittedName>
        <fullName evidence="6">Capsid protein</fullName>
    </submittedName>
</protein>
<accession>A0A2P1GNT1</accession>
<feature type="domain" description="Astrovirus capsid protein inner core" evidence="5">
    <location>
        <begin position="14"/>
        <end position="248"/>
    </location>
</feature>
<reference evidence="6" key="1">
    <citation type="journal article" date="2018" name="Nature">
        <title>The evolutionary history of vertebrate RNA viruses.</title>
        <authorList>
            <person name="Shi M."/>
            <person name="Lin X.D."/>
            <person name="Chen X."/>
            <person name="Tian J.H."/>
            <person name="Chen L.J."/>
            <person name="Li K."/>
            <person name="Wang W."/>
            <person name="Eden J.S."/>
            <person name="Shen J.J."/>
            <person name="Liu L."/>
            <person name="Holmes E.C."/>
            <person name="Zhang Y.Z."/>
        </authorList>
    </citation>
    <scope>NUCLEOTIDE SEQUENCE</scope>
    <source>
        <strain evidence="6">DWXCSC2095</strain>
    </source>
</reference>
<dbReference type="Gene3D" id="2.60.120.20">
    <property type="match status" value="1"/>
</dbReference>
<dbReference type="InterPro" id="IPR004337">
    <property type="entry name" value="Astro_capsid_N"/>
</dbReference>
<evidence type="ECO:0000259" key="5">
    <source>
        <dbReference type="Pfam" id="PF03115"/>
    </source>
</evidence>
<sequence>MIIPKMENKKNTKKGGAGPPKVVKNKEKKPKVVKKKETASKTEKQKVQKLEKQVNTIKKELRDEGPKVQQNFKCEIWLTDVKGNQDDITKILVQQTNPLLAKSTNSASVLTPLGVKASQYEKWKLVDLTVNLKSLAGSAVTGTTCMIVITPSSAVEEGEENYESLLAKVHKEHSVGTSLRWKIPKTSLSASSQPGGWRDTSTNVGSDAGGPVVNIYTIGQAKNLYTGNAWDGPIFRVTLTAHYQFANYRPEPKQASLVKEQDVSTLTFETDADGDMIMKSNSASLNKCFSREIVVPGANGTKLGETIVQVGDVVAETAAAVTGPWGWLIKGGWWFVKKIFGYAGENAEQAYKVYPSWTAADKNHPCQGGPNTPVTLPNKTLSYSQLNDPNLGDSTPNSYRGSANNPVVTPGESLPIRELGVFDLPERACVSYTGFVATPTQLGILTSGNELRDKTNPDAQRTVQEIVFPTNSQPGGPFTITRELPTTLCPFLSDRQENGTTENPWPMLQGLGMFRSGVMTAEDYASQIAPLVGGKVPIIKLSSPQNSILVPITRASCNVLSKETTNDSWVQSSCREIKLYVLMQELNGKLVSATLMAARLNADAPIGSTKALWCIQQKTTAQPTVQQLMEKLTILEEALQKGHLEVLNPVLDWKVSPPSVDFDVLEDVDLVSSSDDE</sequence>
<feature type="compositionally biased region" description="Basic and acidic residues" evidence="4">
    <location>
        <begin position="1"/>
        <end position="10"/>
    </location>
</feature>
<organism evidence="6">
    <name type="scientific">Wenzhou pacific spadenose shark astrovirus 3</name>
    <dbReference type="NCBI Taxonomy" id="2116147"/>
    <lineage>
        <taxon>Viruses</taxon>
        <taxon>Riboviria</taxon>
        <taxon>Orthornavirae</taxon>
        <taxon>Pisuviricota</taxon>
        <taxon>Stelpaviricetes</taxon>
        <taxon>Stellavirales</taxon>
        <taxon>Astroviridae</taxon>
    </lineage>
</organism>
<evidence type="ECO:0000256" key="3">
    <source>
        <dbReference type="ARBA" id="ARBA00022844"/>
    </source>
</evidence>
<feature type="region of interest" description="Disordered" evidence="4">
    <location>
        <begin position="1"/>
        <end position="47"/>
    </location>
</feature>
<feature type="compositionally biased region" description="Basic and acidic residues" evidence="4">
    <location>
        <begin position="35"/>
        <end position="47"/>
    </location>
</feature>
<evidence type="ECO:0000256" key="4">
    <source>
        <dbReference type="SAM" id="MobiDB-lite"/>
    </source>
</evidence>